<feature type="repeat" description="WD" evidence="5">
    <location>
        <begin position="187"/>
        <end position="229"/>
    </location>
</feature>
<accession>A0AAE0CE38</accession>
<dbReference type="EMBL" id="LGRX02025409">
    <property type="protein sequence ID" value="KAK3252440.1"/>
    <property type="molecule type" value="Genomic_DNA"/>
</dbReference>
<keyword evidence="1 5" id="KW-0853">WD repeat</keyword>
<dbReference type="SUPFAM" id="SSF50978">
    <property type="entry name" value="WD40 repeat-like"/>
    <property type="match status" value="1"/>
</dbReference>
<dbReference type="SMART" id="SM00320">
    <property type="entry name" value="WD40"/>
    <property type="match status" value="4"/>
</dbReference>
<dbReference type="Pfam" id="PF00400">
    <property type="entry name" value="WD40"/>
    <property type="match status" value="3"/>
</dbReference>
<dbReference type="GO" id="GO:0031464">
    <property type="term" value="C:Cul4A-RING E3 ubiquitin ligase complex"/>
    <property type="evidence" value="ECO:0007669"/>
    <property type="project" value="TreeGrafter"/>
</dbReference>
<evidence type="ECO:0000313" key="7">
    <source>
        <dbReference type="Proteomes" id="UP001190700"/>
    </source>
</evidence>
<keyword evidence="4" id="KW-0234">DNA repair</keyword>
<dbReference type="AlphaFoldDB" id="A0AAE0CE38"/>
<keyword evidence="3" id="KW-0227">DNA damage</keyword>
<dbReference type="GO" id="GO:0006283">
    <property type="term" value="P:transcription-coupled nucleotide-excision repair"/>
    <property type="evidence" value="ECO:0007669"/>
    <property type="project" value="InterPro"/>
</dbReference>
<dbReference type="PANTHER" id="PTHR46202">
    <property type="entry name" value="DNA EXCISION REPAIR PROTEIN ERCC-8"/>
    <property type="match status" value="1"/>
</dbReference>
<dbReference type="InterPro" id="IPR019775">
    <property type="entry name" value="WD40_repeat_CS"/>
</dbReference>
<dbReference type="InterPro" id="IPR015943">
    <property type="entry name" value="WD40/YVTN_repeat-like_dom_sf"/>
</dbReference>
<dbReference type="PANTHER" id="PTHR46202:SF1">
    <property type="entry name" value="DNA EXCISION REPAIR PROTEIN ERCC-8"/>
    <property type="match status" value="1"/>
</dbReference>
<dbReference type="PROSITE" id="PS00678">
    <property type="entry name" value="WD_REPEATS_1"/>
    <property type="match status" value="1"/>
</dbReference>
<evidence type="ECO:0000313" key="6">
    <source>
        <dbReference type="EMBL" id="KAK3252440.1"/>
    </source>
</evidence>
<dbReference type="InterPro" id="IPR001680">
    <property type="entry name" value="WD40_rpt"/>
</dbReference>
<feature type="repeat" description="WD" evidence="5">
    <location>
        <begin position="100"/>
        <end position="142"/>
    </location>
</feature>
<dbReference type="GO" id="GO:0000209">
    <property type="term" value="P:protein polyubiquitination"/>
    <property type="evidence" value="ECO:0007669"/>
    <property type="project" value="TreeGrafter"/>
</dbReference>
<protein>
    <recommendedName>
        <fullName evidence="8">DNA excision repair protein ERCC-8</fullName>
    </recommendedName>
</protein>
<dbReference type="GO" id="GO:0043161">
    <property type="term" value="P:proteasome-mediated ubiquitin-dependent protein catabolic process"/>
    <property type="evidence" value="ECO:0007669"/>
    <property type="project" value="TreeGrafter"/>
</dbReference>
<evidence type="ECO:0000256" key="5">
    <source>
        <dbReference type="PROSITE-ProRule" id="PRU00221"/>
    </source>
</evidence>
<evidence type="ECO:0008006" key="8">
    <source>
        <dbReference type="Google" id="ProtNLM"/>
    </source>
</evidence>
<dbReference type="InterPro" id="IPR042238">
    <property type="entry name" value="Rad28/ERCC8/Ckn1/ATCSA-1"/>
</dbReference>
<keyword evidence="2" id="KW-0677">Repeat</keyword>
<dbReference type="Gene3D" id="2.130.10.10">
    <property type="entry name" value="YVTN repeat-like/Quinoprotein amine dehydrogenase"/>
    <property type="match status" value="1"/>
</dbReference>
<keyword evidence="7" id="KW-1185">Reference proteome</keyword>
<dbReference type="Proteomes" id="UP001190700">
    <property type="component" value="Unassembled WGS sequence"/>
</dbReference>
<name>A0AAE0CE38_9CHLO</name>
<dbReference type="InterPro" id="IPR020472">
    <property type="entry name" value="WD40_PAC1"/>
</dbReference>
<sequence>MLGSRCDSFWRCTFDRELGIATRGREWRQRRRRAREVDLSTSKELDTTAHKAGINSLDLELVENRYLLAASADGTIAAYDVSLPSKCGAMQQHNSVFSKERCHRFSISSIRWYPVDTGMFVTGSVDQTVKVWDSNMLEEVSVFPCPGHVHAVAMSRMATGHCLIATASSDPQVRLIDLLTGGFTHTLTGHRDSVWAVQWSATCEWTLFTGGCDGAIRVWDVRRAGTLMVLDQHNAEAALQDMVVAATAHDHGGSQPAYRCHVASQMREHLKADWEPGGKYACQDACTSVRWLAAGCARSEARGFRKDASR</sequence>
<dbReference type="InterPro" id="IPR036322">
    <property type="entry name" value="WD40_repeat_dom_sf"/>
</dbReference>
<dbReference type="GO" id="GO:0000109">
    <property type="term" value="C:nucleotide-excision repair complex"/>
    <property type="evidence" value="ECO:0007669"/>
    <property type="project" value="TreeGrafter"/>
</dbReference>
<dbReference type="PRINTS" id="PR00320">
    <property type="entry name" value="GPROTEINBRPT"/>
</dbReference>
<evidence type="ECO:0000256" key="2">
    <source>
        <dbReference type="ARBA" id="ARBA00022737"/>
    </source>
</evidence>
<comment type="caution">
    <text evidence="6">The sequence shown here is derived from an EMBL/GenBank/DDBJ whole genome shotgun (WGS) entry which is preliminary data.</text>
</comment>
<evidence type="ECO:0000256" key="4">
    <source>
        <dbReference type="ARBA" id="ARBA00023204"/>
    </source>
</evidence>
<dbReference type="PROSITE" id="PS50294">
    <property type="entry name" value="WD_REPEATS_REGION"/>
    <property type="match status" value="2"/>
</dbReference>
<proteinExistence type="predicted"/>
<evidence type="ECO:0000256" key="3">
    <source>
        <dbReference type="ARBA" id="ARBA00022763"/>
    </source>
</evidence>
<reference evidence="6 7" key="1">
    <citation type="journal article" date="2015" name="Genome Biol. Evol.">
        <title>Comparative Genomics of a Bacterivorous Green Alga Reveals Evolutionary Causalities and Consequences of Phago-Mixotrophic Mode of Nutrition.</title>
        <authorList>
            <person name="Burns J.A."/>
            <person name="Paasch A."/>
            <person name="Narechania A."/>
            <person name="Kim E."/>
        </authorList>
    </citation>
    <scope>NUCLEOTIDE SEQUENCE [LARGE SCALE GENOMIC DNA]</scope>
    <source>
        <strain evidence="6 7">PLY_AMNH</strain>
    </source>
</reference>
<organism evidence="6 7">
    <name type="scientific">Cymbomonas tetramitiformis</name>
    <dbReference type="NCBI Taxonomy" id="36881"/>
    <lineage>
        <taxon>Eukaryota</taxon>
        <taxon>Viridiplantae</taxon>
        <taxon>Chlorophyta</taxon>
        <taxon>Pyramimonadophyceae</taxon>
        <taxon>Pyramimonadales</taxon>
        <taxon>Pyramimonadaceae</taxon>
        <taxon>Cymbomonas</taxon>
    </lineage>
</organism>
<gene>
    <name evidence="6" type="ORF">CYMTET_38262</name>
</gene>
<dbReference type="PROSITE" id="PS50082">
    <property type="entry name" value="WD_REPEATS_2"/>
    <property type="match status" value="2"/>
</dbReference>
<evidence type="ECO:0000256" key="1">
    <source>
        <dbReference type="ARBA" id="ARBA00022574"/>
    </source>
</evidence>